<evidence type="ECO:0000313" key="1">
    <source>
        <dbReference type="EMBL" id="AHG92595.1"/>
    </source>
</evidence>
<organism evidence="1 2">
    <name type="scientific">Gemmatirosa kalamazoonensis</name>
    <dbReference type="NCBI Taxonomy" id="861299"/>
    <lineage>
        <taxon>Bacteria</taxon>
        <taxon>Pseudomonadati</taxon>
        <taxon>Gemmatimonadota</taxon>
        <taxon>Gemmatimonadia</taxon>
        <taxon>Gemmatimonadales</taxon>
        <taxon>Gemmatimonadaceae</taxon>
        <taxon>Gemmatirosa</taxon>
    </lineage>
</organism>
<proteinExistence type="predicted"/>
<dbReference type="HOGENOM" id="CLU_2000621_0_0_0"/>
<geneLocation type="plasmid" evidence="1 2">
    <name>1</name>
</geneLocation>
<gene>
    <name evidence="1" type="ORF">J421_5060</name>
</gene>
<dbReference type="InParanoid" id="W0RQG9"/>
<dbReference type="EMBL" id="CP007129">
    <property type="protein sequence ID" value="AHG92595.1"/>
    <property type="molecule type" value="Genomic_DNA"/>
</dbReference>
<protein>
    <submittedName>
        <fullName evidence="1">Uncharacterized protein</fullName>
    </submittedName>
</protein>
<dbReference type="Proteomes" id="UP000019151">
    <property type="component" value="Plasmid 1"/>
</dbReference>
<reference evidence="1 2" key="1">
    <citation type="journal article" date="2014" name="Genome Announc.">
        <title>Genome Sequence and Methylome of Soil Bacterium Gemmatirosa kalamazoonensis KBS708T, a Member of the Rarely Cultivated Gemmatimonadetes Phylum.</title>
        <authorList>
            <person name="Debruyn J.M."/>
            <person name="Radosevich M."/>
            <person name="Wommack K.E."/>
            <person name="Polson S.W."/>
            <person name="Hauser L.J."/>
            <person name="Fawaz M.N."/>
            <person name="Korlach J."/>
            <person name="Tsai Y.C."/>
        </authorList>
    </citation>
    <scope>NUCLEOTIDE SEQUENCE [LARGE SCALE GENOMIC DNA]</scope>
    <source>
        <strain evidence="1 2">KBS708</strain>
        <plasmid evidence="2">Plasmid 1</plasmid>
    </source>
</reference>
<evidence type="ECO:0000313" key="2">
    <source>
        <dbReference type="Proteomes" id="UP000019151"/>
    </source>
</evidence>
<dbReference type="AlphaFoldDB" id="W0RQG9"/>
<keyword evidence="1" id="KW-0614">Plasmid</keyword>
<name>W0RQG9_9BACT</name>
<keyword evidence="2" id="KW-1185">Reference proteome</keyword>
<dbReference type="KEGG" id="gba:J421_5060"/>
<sequence length="124" mass="13444">MTVQNQRSAPATIYVDYGSFDRRLGRVPALMVAVIPPDALFEATLTVDNPRGVPVTVFAEPGTYDVRLGQVPACSRLTLRFPQSVVLPNSSLRVFVHPEGGPDLSSQLLKVAPGEHLALRVPPR</sequence>
<accession>W0RQG9</accession>